<protein>
    <submittedName>
        <fullName evidence="1">Uncharacterized protein</fullName>
    </submittedName>
</protein>
<gene>
    <name evidence="1" type="ORF">CFT12S02225_04995</name>
</gene>
<name>A0AAX0HBJ7_CAMFE</name>
<dbReference type="EMBL" id="LFLK01000004">
    <property type="protein sequence ID" value="OCR90845.1"/>
    <property type="molecule type" value="Genomic_DNA"/>
</dbReference>
<organism evidence="1 2">
    <name type="scientific">Campylobacter fetus subsp. testudinum</name>
    <dbReference type="NCBI Taxonomy" id="1507806"/>
    <lineage>
        <taxon>Bacteria</taxon>
        <taxon>Pseudomonadati</taxon>
        <taxon>Campylobacterota</taxon>
        <taxon>Epsilonproteobacteria</taxon>
        <taxon>Campylobacterales</taxon>
        <taxon>Campylobacteraceae</taxon>
        <taxon>Campylobacter</taxon>
    </lineage>
</organism>
<accession>A0AAX0HBJ7</accession>
<dbReference type="AlphaFoldDB" id="A0AAX0HBJ7"/>
<sequence>MRFILFVFICISIVNAELYSVRVKKVDNNLYKTSDGFYIETKYCYEYASTSKDAILKYDRYSYDNKLIFDNGISLNNGSCEVKRVFK</sequence>
<comment type="caution">
    <text evidence="1">The sequence shown here is derived from an EMBL/GenBank/DDBJ whole genome shotgun (WGS) entry which is preliminary data.</text>
</comment>
<evidence type="ECO:0000313" key="2">
    <source>
        <dbReference type="Proteomes" id="UP000093100"/>
    </source>
</evidence>
<dbReference type="RefSeq" id="WP_065838533.1">
    <property type="nucleotide sequence ID" value="NZ_CP027287.1"/>
</dbReference>
<dbReference type="Proteomes" id="UP000093100">
    <property type="component" value="Unassembled WGS sequence"/>
</dbReference>
<evidence type="ECO:0000313" key="1">
    <source>
        <dbReference type="EMBL" id="OCR90845.1"/>
    </source>
</evidence>
<reference evidence="1 2" key="1">
    <citation type="journal article" date="2016" name="Genome Biol. Evol.">
        <title>Comparative Genomics of Campylobacter fetus from Reptiles and Mammals Reveals Divergent Evolution in Host-Associated Lineages.</title>
        <authorList>
            <person name="Gilbert M.J."/>
            <person name="Miller W.G."/>
            <person name="Yee E."/>
            <person name="Zomer A.L."/>
            <person name="van der Graaf-van Bloois L."/>
            <person name="Fitzgerald C."/>
            <person name="Forbes K.J."/>
            <person name="Meric G."/>
            <person name="Sheppard S.K."/>
            <person name="Wagenaar J.A."/>
            <person name="Duim B."/>
        </authorList>
    </citation>
    <scope>NUCLEOTIDE SEQUENCE [LARGE SCALE GENOMIC DNA]</scope>
    <source>
        <strain evidence="1 2">12S02225-3</strain>
    </source>
</reference>
<proteinExistence type="predicted"/>